<organism evidence="2 3">
    <name type="scientific">Cercopithifilaria johnstoni</name>
    <dbReference type="NCBI Taxonomy" id="2874296"/>
    <lineage>
        <taxon>Eukaryota</taxon>
        <taxon>Metazoa</taxon>
        <taxon>Ecdysozoa</taxon>
        <taxon>Nematoda</taxon>
        <taxon>Chromadorea</taxon>
        <taxon>Rhabditida</taxon>
        <taxon>Spirurina</taxon>
        <taxon>Spiruromorpha</taxon>
        <taxon>Filarioidea</taxon>
        <taxon>Onchocercidae</taxon>
        <taxon>Cercopithifilaria</taxon>
    </lineage>
</organism>
<sequence>MAVRNAYSLYDERLMWEYVFEKLQDGDEAASKPKGLKLWKKFEATQKTNKTASSLATHFRKAMYDHIEEAKIPVEQQLYIASQLDLQLSRRQQKMIEYKENILITTNDFGIVTKYEKEGKEYYPSLLKRRISREDEDINDKLGYDAFELNGSTSKIAKLSQSPDRSPISVPCSGHYNLRKRMNVENNRPPEIHNSEAAEAMDLVPDNSDCNGGGNEDRNDGGKQNEIIHVKRMLDDKKENGCEQKEICENSEGSANEKQSFSNKINSRRIGESKKMLCVEDELHNFSKEIDMNISYSKNEIGALSFRSEVLGNQAECTGTIKGSGVSQRAEVANNRKNMIVENNEFGMKMISKEILKTVACSNTLAATFEKKELSAFESIIDDELKQLIAYILNKRQLKGVEKMKMEKILELRAEEAKRTGSDLKSYLRKIQQRMI</sequence>
<comment type="caution">
    <text evidence="2">The sequence shown here is derived from an EMBL/GenBank/DDBJ whole genome shotgun (WGS) entry which is preliminary data.</text>
</comment>
<feature type="compositionally biased region" description="Basic and acidic residues" evidence="1">
    <location>
        <begin position="215"/>
        <end position="226"/>
    </location>
</feature>
<gene>
    <name evidence="2" type="ORF">CJOHNSTONI_LOCUS9179</name>
</gene>
<dbReference type="OrthoDB" id="5877289at2759"/>
<protein>
    <submittedName>
        <fullName evidence="2">Uncharacterized protein</fullName>
    </submittedName>
</protein>
<feature type="region of interest" description="Disordered" evidence="1">
    <location>
        <begin position="203"/>
        <end position="226"/>
    </location>
</feature>
<name>A0A8J2MBQ6_9BILA</name>
<dbReference type="PANTHER" id="PTHR38627">
    <property type="entry name" value="GA BINDING AND ACTIVATING AND SPK (SPK) DOMAIN CONTAINING-RELATED"/>
    <property type="match status" value="1"/>
</dbReference>
<dbReference type="PANTHER" id="PTHR38627:SF2">
    <property type="entry name" value="DOUBLE-STRAND TELOMERIC DNA-BINDING PROTEINS 1-RELATED"/>
    <property type="match status" value="1"/>
</dbReference>
<dbReference type="Gene3D" id="1.10.10.60">
    <property type="entry name" value="Homeodomain-like"/>
    <property type="match status" value="1"/>
</dbReference>
<accession>A0A8J2MBQ6</accession>
<proteinExistence type="predicted"/>
<dbReference type="InterPro" id="IPR053367">
    <property type="entry name" value="G-alpha_activating_GEF"/>
</dbReference>
<evidence type="ECO:0000313" key="2">
    <source>
        <dbReference type="EMBL" id="CAG9539593.1"/>
    </source>
</evidence>
<dbReference type="EMBL" id="CAKAEH010001814">
    <property type="protein sequence ID" value="CAG9539593.1"/>
    <property type="molecule type" value="Genomic_DNA"/>
</dbReference>
<evidence type="ECO:0000256" key="1">
    <source>
        <dbReference type="SAM" id="MobiDB-lite"/>
    </source>
</evidence>
<dbReference type="Proteomes" id="UP000746747">
    <property type="component" value="Unassembled WGS sequence"/>
</dbReference>
<evidence type="ECO:0000313" key="3">
    <source>
        <dbReference type="Proteomes" id="UP000746747"/>
    </source>
</evidence>
<dbReference type="AlphaFoldDB" id="A0A8J2MBQ6"/>
<reference evidence="2" key="1">
    <citation type="submission" date="2021-09" db="EMBL/GenBank/DDBJ databases">
        <authorList>
            <consortium name="Pathogen Informatics"/>
        </authorList>
    </citation>
    <scope>NUCLEOTIDE SEQUENCE</scope>
</reference>
<keyword evidence="3" id="KW-1185">Reference proteome</keyword>